<dbReference type="SMART" id="SM00387">
    <property type="entry name" value="HATPase_c"/>
    <property type="match status" value="1"/>
</dbReference>
<comment type="catalytic activity">
    <reaction evidence="1">
        <text>ATP + protein L-histidine = ADP + protein N-phospho-L-histidine.</text>
        <dbReference type="EC" id="2.7.13.3"/>
    </reaction>
</comment>
<keyword evidence="5" id="KW-1133">Transmembrane helix</keyword>
<evidence type="ECO:0000313" key="8">
    <source>
        <dbReference type="EMBL" id="UXH80575.1"/>
    </source>
</evidence>
<keyword evidence="5" id="KW-0812">Transmembrane</keyword>
<keyword evidence="8" id="KW-0067">ATP-binding</keyword>
<evidence type="ECO:0000256" key="5">
    <source>
        <dbReference type="SAM" id="Phobius"/>
    </source>
</evidence>
<dbReference type="SMART" id="SM00388">
    <property type="entry name" value="HisKA"/>
    <property type="match status" value="1"/>
</dbReference>
<keyword evidence="9" id="KW-1185">Reference proteome</keyword>
<evidence type="ECO:0000256" key="4">
    <source>
        <dbReference type="PROSITE-ProRule" id="PRU00169"/>
    </source>
</evidence>
<dbReference type="EC" id="2.7.13.3" evidence="2"/>
<dbReference type="GO" id="GO:0005524">
    <property type="term" value="F:ATP binding"/>
    <property type="evidence" value="ECO:0007669"/>
    <property type="project" value="UniProtKB-KW"/>
</dbReference>
<dbReference type="InterPro" id="IPR011006">
    <property type="entry name" value="CheY-like_superfamily"/>
</dbReference>
<feature type="domain" description="Response regulatory" evidence="7">
    <location>
        <begin position="632"/>
        <end position="743"/>
    </location>
</feature>
<evidence type="ECO:0000259" key="6">
    <source>
        <dbReference type="PROSITE" id="PS50109"/>
    </source>
</evidence>
<dbReference type="PANTHER" id="PTHR43065">
    <property type="entry name" value="SENSOR HISTIDINE KINASE"/>
    <property type="match status" value="1"/>
</dbReference>
<dbReference type="SUPFAM" id="SSF52172">
    <property type="entry name" value="CheY-like"/>
    <property type="match status" value="1"/>
</dbReference>
<evidence type="ECO:0000256" key="1">
    <source>
        <dbReference type="ARBA" id="ARBA00000085"/>
    </source>
</evidence>
<evidence type="ECO:0000256" key="3">
    <source>
        <dbReference type="ARBA" id="ARBA00022553"/>
    </source>
</evidence>
<dbReference type="Pfam" id="PF02518">
    <property type="entry name" value="HATPase_c"/>
    <property type="match status" value="1"/>
</dbReference>
<feature type="modified residue" description="4-aspartylphosphate" evidence="4">
    <location>
        <position position="682"/>
    </location>
</feature>
<dbReference type="PRINTS" id="PR00344">
    <property type="entry name" value="BCTRLSENSOR"/>
</dbReference>
<reference evidence="8" key="1">
    <citation type="submission" date="2022-10" db="EMBL/GenBank/DDBJ databases">
        <title>Characterization and whole genome sequencing of a new Roseateles species, isolated from fresh water.</title>
        <authorList>
            <person name="Guliayeva D.Y."/>
            <person name="Akhremchuk A.E."/>
            <person name="Sikolenko M.A."/>
            <person name="Valentovich L.N."/>
            <person name="Sidarenka A.V."/>
        </authorList>
    </citation>
    <scope>NUCLEOTIDE SEQUENCE</scope>
    <source>
        <strain evidence="8">BIM B-1768</strain>
    </source>
</reference>
<evidence type="ECO:0000259" key="7">
    <source>
        <dbReference type="PROSITE" id="PS50110"/>
    </source>
</evidence>
<protein>
    <recommendedName>
        <fullName evidence="2">histidine kinase</fullName>
        <ecNumber evidence="2">2.7.13.3</ecNumber>
    </recommendedName>
</protein>
<proteinExistence type="predicted"/>
<dbReference type="InterPro" id="IPR003594">
    <property type="entry name" value="HATPase_dom"/>
</dbReference>
<dbReference type="CDD" id="cd18774">
    <property type="entry name" value="PDC2_HK_sensor"/>
    <property type="match status" value="1"/>
</dbReference>
<dbReference type="PANTHER" id="PTHR43065:SF49">
    <property type="entry name" value="HISTIDINE KINASE"/>
    <property type="match status" value="1"/>
</dbReference>
<keyword evidence="5" id="KW-0472">Membrane</keyword>
<dbReference type="PROSITE" id="PS50109">
    <property type="entry name" value="HIS_KIN"/>
    <property type="match status" value="1"/>
</dbReference>
<evidence type="ECO:0000313" key="9">
    <source>
        <dbReference type="Proteomes" id="UP001064933"/>
    </source>
</evidence>
<accession>A0ABY6B5X2</accession>
<dbReference type="InterPro" id="IPR036890">
    <property type="entry name" value="HATPase_C_sf"/>
</dbReference>
<evidence type="ECO:0000256" key="2">
    <source>
        <dbReference type="ARBA" id="ARBA00012438"/>
    </source>
</evidence>
<feature type="transmembrane region" description="Helical" evidence="5">
    <location>
        <begin position="25"/>
        <end position="45"/>
    </location>
</feature>
<dbReference type="Gene3D" id="3.30.450.20">
    <property type="entry name" value="PAS domain"/>
    <property type="match status" value="1"/>
</dbReference>
<sequence length="759" mass="81238">MPIWSPPFSLSFRAGGSITAKLRTIVWLMVLPTLLLSVIAGIAVFRAERRAVVNAALETAEALSLVTDREMAVRTALLKALTVSPSLREGRLQDFYREAARLADGSTNTIVLVTPDGQQLINTRIPWGQPLTRSPAFATGMQSGRRLIVSDLFHGPVDERYTFAVRVPVTVNGQAMLLGYGSPATELQQIFRDQPLPEGWLGVVLDRQGRVAARTRDPERRVGQVASDAMRQAIATTDRGVVDARTLDGVPVFTVFSRAPDSGWVVLIGLDRAELAKSAWAAFALTLSISTVFILVALWMVRRMARDIVEPLQKLREDAIRMGGGETVADGPTGVEEIDTVQHALATASRERAGSEHRLRAEIDAAVAETRSAQQAALRSQKLEALGRLTGGIAHDFNNLLQTMTTGLELARRLNSEPRGDAALAACQRATGKASQLTRQLLAFGRQQVGHEAVIDLRRQLPDLMELVGGAVGSAVEVHFKVDDALWSVKTDPVQLELAVLNLALNARDAMHGRGRLSVAADNQCVQAGQVHDLTPGEYVRIVVTDNGDGMNAEQISRAFEPFFTTKPVGQGTGLGLAQVYALARGAGGAATIHSKVGLGTEVAVWLPRTLALLDDAPAAAAPGQNRRYRGRVMLVEDDASVRELTAQSLEDLGFSVVTAPTADQALDLLRGGTPVDVVLSDIVMPGTRSGVDLARTLRVLKPTLPVVLASGHPVRIEEAPDVPLVAKPYEIHAVAAKLAEAMNQAGVAANTGEFLPGT</sequence>
<dbReference type="RefSeq" id="WP_261760392.1">
    <property type="nucleotide sequence ID" value="NZ_CP104562.2"/>
</dbReference>
<keyword evidence="8" id="KW-0547">Nucleotide-binding</keyword>
<dbReference type="SMART" id="SM00448">
    <property type="entry name" value="REC"/>
    <property type="match status" value="1"/>
</dbReference>
<dbReference type="SUPFAM" id="SSF47384">
    <property type="entry name" value="Homodimeric domain of signal transducing histidine kinase"/>
    <property type="match status" value="1"/>
</dbReference>
<feature type="domain" description="Histidine kinase" evidence="6">
    <location>
        <begin position="392"/>
        <end position="611"/>
    </location>
</feature>
<dbReference type="EMBL" id="CP104562">
    <property type="protein sequence ID" value="UXH80575.1"/>
    <property type="molecule type" value="Genomic_DNA"/>
</dbReference>
<dbReference type="Gene3D" id="3.40.50.2300">
    <property type="match status" value="1"/>
</dbReference>
<dbReference type="Gene3D" id="1.10.287.130">
    <property type="match status" value="1"/>
</dbReference>
<dbReference type="Pfam" id="PF00072">
    <property type="entry name" value="Response_reg"/>
    <property type="match status" value="1"/>
</dbReference>
<gene>
    <name evidence="8" type="ORF">N4261_12160</name>
</gene>
<dbReference type="InterPro" id="IPR036097">
    <property type="entry name" value="HisK_dim/P_sf"/>
</dbReference>
<dbReference type="CDD" id="cd00082">
    <property type="entry name" value="HisKA"/>
    <property type="match status" value="1"/>
</dbReference>
<organism evidence="8 9">
    <name type="scientific">Roseateles amylovorans</name>
    <dbReference type="NCBI Taxonomy" id="2978473"/>
    <lineage>
        <taxon>Bacteria</taxon>
        <taxon>Pseudomonadati</taxon>
        <taxon>Pseudomonadota</taxon>
        <taxon>Betaproteobacteria</taxon>
        <taxon>Burkholderiales</taxon>
        <taxon>Sphaerotilaceae</taxon>
        <taxon>Roseateles</taxon>
    </lineage>
</organism>
<dbReference type="InterPro" id="IPR001789">
    <property type="entry name" value="Sig_transdc_resp-reg_receiver"/>
</dbReference>
<dbReference type="PROSITE" id="PS50110">
    <property type="entry name" value="RESPONSE_REGULATORY"/>
    <property type="match status" value="1"/>
</dbReference>
<name>A0ABY6B5X2_9BURK</name>
<dbReference type="Proteomes" id="UP001064933">
    <property type="component" value="Chromosome"/>
</dbReference>
<dbReference type="Gene3D" id="3.30.565.10">
    <property type="entry name" value="Histidine kinase-like ATPase, C-terminal domain"/>
    <property type="match status" value="1"/>
</dbReference>
<dbReference type="SUPFAM" id="SSF55874">
    <property type="entry name" value="ATPase domain of HSP90 chaperone/DNA topoisomerase II/histidine kinase"/>
    <property type="match status" value="1"/>
</dbReference>
<dbReference type="InterPro" id="IPR005467">
    <property type="entry name" value="His_kinase_dom"/>
</dbReference>
<keyword evidence="3 4" id="KW-0597">Phosphoprotein</keyword>
<feature type="transmembrane region" description="Helical" evidence="5">
    <location>
        <begin position="279"/>
        <end position="301"/>
    </location>
</feature>
<dbReference type="InterPro" id="IPR004358">
    <property type="entry name" value="Sig_transdc_His_kin-like_C"/>
</dbReference>
<dbReference type="InterPro" id="IPR003661">
    <property type="entry name" value="HisK_dim/P_dom"/>
</dbReference>